<dbReference type="GO" id="GO:0017168">
    <property type="term" value="F:5-oxoprolinase (ATP-hydrolyzing) activity"/>
    <property type="evidence" value="ECO:0007669"/>
    <property type="project" value="TreeGrafter"/>
</dbReference>
<gene>
    <name evidence="2" type="ORF">ACELLULO517_25940</name>
</gene>
<proteinExistence type="predicted"/>
<dbReference type="RefSeq" id="WP_227310401.1">
    <property type="nucleotide sequence ID" value="NZ_JAESVA010000015.1"/>
</dbReference>
<evidence type="ECO:0000313" key="2">
    <source>
        <dbReference type="EMBL" id="MCB8883718.1"/>
    </source>
</evidence>
<dbReference type="InterPro" id="IPR003692">
    <property type="entry name" value="Hydantoinase_B"/>
</dbReference>
<sequence length="556" mass="58872">MSEIDPTRLAILARGLKAAAEEMGLNLIRSAFSTVVREARDCSAAILDIKGQVIAQGDVIPMQTAAMSRSFAACMAQLDLSKVTPDSAILLNDPYSGGQHLNDIILFQPIFLDAKLLGWTGNTAHHLDIGGGTAGINPAAVELVQEGLIIPPILFEVSRDWHGGAVERLIFANIRTAEIGLGDINAQFAANHIGIERVQDMARREGPEMVAAAMAASLDYSERRTRAAIAALPDGCWTGKAWFDHDILGTEPVCVVATVTIQGDALTVDFTGTTPQVRGMFNAPIASATSATLTAVRSILADNDIPANDGCNRPITLVFPEGSVINPRKGAPVRARMVAALRTLDAVHAALAQAAPDAVPAQGFNTTTALYFSQPRGDGTSRMYCDVLSGGFGAGKNYDGAHALDHILSSCRITPVESLEQVETYLRIRRFAMLPDSGGAGAFQGGLGYVREYEVVESGVLLTTYSDHFELPPKGAGGGRDAALGRLSIQRGNEILPQPAATIQTLQKGDVVSIFLGGGAGWGRPEDRDPGRVKSDIADGIITPDFASRFYDVEPS</sequence>
<dbReference type="AlphaFoldDB" id="A0A963Z8C4"/>
<dbReference type="GO" id="GO:0005829">
    <property type="term" value="C:cytosol"/>
    <property type="evidence" value="ECO:0007669"/>
    <property type="project" value="TreeGrafter"/>
</dbReference>
<accession>A0A963Z8C4</accession>
<dbReference type="EMBL" id="JAESVA010000015">
    <property type="protein sequence ID" value="MCB8883718.1"/>
    <property type="molecule type" value="Genomic_DNA"/>
</dbReference>
<evidence type="ECO:0000259" key="1">
    <source>
        <dbReference type="Pfam" id="PF02538"/>
    </source>
</evidence>
<dbReference type="PANTHER" id="PTHR11365">
    <property type="entry name" value="5-OXOPROLINASE RELATED"/>
    <property type="match status" value="1"/>
</dbReference>
<comment type="caution">
    <text evidence="2">The sequence shown here is derived from an EMBL/GenBank/DDBJ whole genome shotgun (WGS) entry which is preliminary data.</text>
</comment>
<dbReference type="InterPro" id="IPR045079">
    <property type="entry name" value="Oxoprolinase-like"/>
</dbReference>
<protein>
    <submittedName>
        <fullName evidence="2">Hydantoinase B/oxoprolinase family protein</fullName>
    </submittedName>
</protein>
<dbReference type="PANTHER" id="PTHR11365:SF23">
    <property type="entry name" value="HYPOTHETICAL 5-OXOPROLINASE (EUROFUNG)-RELATED"/>
    <property type="match status" value="1"/>
</dbReference>
<dbReference type="GO" id="GO:0006749">
    <property type="term" value="P:glutathione metabolic process"/>
    <property type="evidence" value="ECO:0007669"/>
    <property type="project" value="TreeGrafter"/>
</dbReference>
<name>A0A963Z8C4_9PROT</name>
<organism evidence="2 3">
    <name type="scientific">Acidisoma cellulosilyticum</name>
    <dbReference type="NCBI Taxonomy" id="2802395"/>
    <lineage>
        <taxon>Bacteria</taxon>
        <taxon>Pseudomonadati</taxon>
        <taxon>Pseudomonadota</taxon>
        <taxon>Alphaproteobacteria</taxon>
        <taxon>Acetobacterales</taxon>
        <taxon>Acidocellaceae</taxon>
        <taxon>Acidisoma</taxon>
    </lineage>
</organism>
<keyword evidence="3" id="KW-1185">Reference proteome</keyword>
<dbReference type="Pfam" id="PF02538">
    <property type="entry name" value="Hydantoinase_B"/>
    <property type="match status" value="1"/>
</dbReference>
<feature type="domain" description="Hydantoinase B/oxoprolinase" evidence="1">
    <location>
        <begin position="5"/>
        <end position="525"/>
    </location>
</feature>
<evidence type="ECO:0000313" key="3">
    <source>
        <dbReference type="Proteomes" id="UP000721844"/>
    </source>
</evidence>
<reference evidence="2 3" key="1">
    <citation type="journal article" date="2021" name="Microorganisms">
        <title>Acidisoma silvae sp. nov. and Acidisomacellulosilytica sp. nov., Two Acidophilic Bacteria Isolated from Decaying Wood, Hydrolyzing Cellulose and Producing Poly-3-hydroxybutyrate.</title>
        <authorList>
            <person name="Mieszkin S."/>
            <person name="Pouder E."/>
            <person name="Uroz S."/>
            <person name="Simon-Colin C."/>
            <person name="Alain K."/>
        </authorList>
    </citation>
    <scope>NUCLEOTIDE SEQUENCE [LARGE SCALE GENOMIC DNA]</scope>
    <source>
        <strain evidence="2 3">HW T5.17</strain>
    </source>
</reference>
<dbReference type="Proteomes" id="UP000721844">
    <property type="component" value="Unassembled WGS sequence"/>
</dbReference>